<name>A0A7J8GQG1_MOLMO</name>
<reference evidence="8 9" key="1">
    <citation type="journal article" date="2020" name="Nature">
        <title>Six reference-quality genomes reveal evolution of bat adaptations.</title>
        <authorList>
            <person name="Jebb D."/>
            <person name="Huang Z."/>
            <person name="Pippel M."/>
            <person name="Hughes G.M."/>
            <person name="Lavrichenko K."/>
            <person name="Devanna P."/>
            <person name="Winkler S."/>
            <person name="Jermiin L.S."/>
            <person name="Skirmuntt E.C."/>
            <person name="Katzourakis A."/>
            <person name="Burkitt-Gray L."/>
            <person name="Ray D.A."/>
            <person name="Sullivan K.A.M."/>
            <person name="Roscito J.G."/>
            <person name="Kirilenko B.M."/>
            <person name="Davalos L.M."/>
            <person name="Corthals A.P."/>
            <person name="Power M.L."/>
            <person name="Jones G."/>
            <person name="Ransome R.D."/>
            <person name="Dechmann D.K.N."/>
            <person name="Locatelli A.G."/>
            <person name="Puechmaille S.J."/>
            <person name="Fedrigo O."/>
            <person name="Jarvis E.D."/>
            <person name="Hiller M."/>
            <person name="Vernes S.C."/>
            <person name="Myers E.W."/>
            <person name="Teeling E.C."/>
        </authorList>
    </citation>
    <scope>NUCLEOTIDE SEQUENCE [LARGE SCALE GENOMIC DNA]</scope>
    <source>
        <strain evidence="8">MMolMol1</strain>
        <tissue evidence="8">Muscle</tissue>
    </source>
</reference>
<dbReference type="GO" id="GO:0032991">
    <property type="term" value="C:protein-containing complex"/>
    <property type="evidence" value="ECO:0007669"/>
    <property type="project" value="TreeGrafter"/>
</dbReference>
<dbReference type="PANTHER" id="PTHR19447:SF15">
    <property type="entry name" value="KH DOMAIN-CONTAINING PROTEIN 3"/>
    <property type="match status" value="1"/>
</dbReference>
<dbReference type="SUPFAM" id="SSF54791">
    <property type="entry name" value="Eukaryotic type KH-domain (KH-domain type I)"/>
    <property type="match status" value="1"/>
</dbReference>
<evidence type="ECO:0000256" key="6">
    <source>
        <dbReference type="SAM" id="MobiDB-lite"/>
    </source>
</evidence>
<gene>
    <name evidence="8" type="ORF">HJG59_011301</name>
</gene>
<feature type="domain" description="KH-like RNA-binding" evidence="7">
    <location>
        <begin position="35"/>
        <end position="118"/>
    </location>
</feature>
<dbReference type="GO" id="GO:0003723">
    <property type="term" value="F:RNA binding"/>
    <property type="evidence" value="ECO:0007669"/>
    <property type="project" value="InterPro"/>
</dbReference>
<dbReference type="PANTHER" id="PTHR19447">
    <property type="entry name" value="OOCYTE-EXPRESSED PROTEIN HOMOLOG-RELATED"/>
    <property type="match status" value="1"/>
</dbReference>
<keyword evidence="9" id="KW-1185">Reference proteome</keyword>
<dbReference type="CDD" id="cd12795">
    <property type="entry name" value="FILIA_N_like"/>
    <property type="match status" value="1"/>
</dbReference>
<evidence type="ECO:0000256" key="1">
    <source>
        <dbReference type="ARBA" id="ARBA00004123"/>
    </source>
</evidence>
<feature type="compositionally biased region" description="Basic and acidic residues" evidence="6">
    <location>
        <begin position="1"/>
        <end position="20"/>
    </location>
</feature>
<comment type="similarity">
    <text evidence="3">Belongs to the KHDC1 family.</text>
</comment>
<dbReference type="Pfam" id="PF16005">
    <property type="entry name" value="MOEP19"/>
    <property type="match status" value="1"/>
</dbReference>
<organism evidence="8 9">
    <name type="scientific">Molossus molossus</name>
    <name type="common">Pallas' mastiff bat</name>
    <name type="synonym">Vespertilio molossus</name>
    <dbReference type="NCBI Taxonomy" id="27622"/>
    <lineage>
        <taxon>Eukaryota</taxon>
        <taxon>Metazoa</taxon>
        <taxon>Chordata</taxon>
        <taxon>Craniata</taxon>
        <taxon>Vertebrata</taxon>
        <taxon>Euteleostomi</taxon>
        <taxon>Mammalia</taxon>
        <taxon>Eutheria</taxon>
        <taxon>Laurasiatheria</taxon>
        <taxon>Chiroptera</taxon>
        <taxon>Yangochiroptera</taxon>
        <taxon>Molossidae</taxon>
        <taxon>Molossus</taxon>
    </lineage>
</organism>
<dbReference type="EMBL" id="JACASF010000008">
    <property type="protein sequence ID" value="KAF6462263.1"/>
    <property type="molecule type" value="Genomic_DNA"/>
</dbReference>
<proteinExistence type="inferred from homology"/>
<dbReference type="InterPro" id="IPR051778">
    <property type="entry name" value="KHDC1"/>
</dbReference>
<comment type="caution">
    <text evidence="8">The sequence shown here is derived from an EMBL/GenBank/DDBJ whole genome shotgun (WGS) entry which is preliminary data.</text>
</comment>
<evidence type="ECO:0000256" key="5">
    <source>
        <dbReference type="ARBA" id="ARBA00023242"/>
    </source>
</evidence>
<keyword evidence="5" id="KW-0539">Nucleus</keyword>
<dbReference type="GO" id="GO:0005737">
    <property type="term" value="C:cytoplasm"/>
    <property type="evidence" value="ECO:0007669"/>
    <property type="project" value="UniProtKB-SubCell"/>
</dbReference>
<dbReference type="Proteomes" id="UP000550707">
    <property type="component" value="Unassembled WGS sequence"/>
</dbReference>
<dbReference type="Gene3D" id="3.30.1370.10">
    <property type="entry name" value="K Homology domain, type 1"/>
    <property type="match status" value="1"/>
</dbReference>
<dbReference type="InParanoid" id="A0A7J8GQG1"/>
<evidence type="ECO:0000259" key="7">
    <source>
        <dbReference type="Pfam" id="PF16005"/>
    </source>
</evidence>
<evidence type="ECO:0000313" key="9">
    <source>
        <dbReference type="Proteomes" id="UP000550707"/>
    </source>
</evidence>
<comment type="subcellular location">
    <subcellularLocation>
        <location evidence="2">Cytoplasm</location>
    </subcellularLocation>
    <subcellularLocation>
        <location evidence="1">Nucleus</location>
    </subcellularLocation>
</comment>
<dbReference type="InterPro" id="IPR031952">
    <property type="entry name" value="MOEP19_KH-like"/>
</dbReference>
<protein>
    <recommendedName>
        <fullName evidence="7">KH-like RNA-binding domain-containing protein</fullName>
    </recommendedName>
</protein>
<dbReference type="GO" id="GO:0005634">
    <property type="term" value="C:nucleus"/>
    <property type="evidence" value="ECO:0007669"/>
    <property type="project" value="UniProtKB-SubCell"/>
</dbReference>
<feature type="region of interest" description="Disordered" evidence="6">
    <location>
        <begin position="1"/>
        <end position="21"/>
    </location>
</feature>
<evidence type="ECO:0000256" key="3">
    <source>
        <dbReference type="ARBA" id="ARBA00009081"/>
    </source>
</evidence>
<evidence type="ECO:0000313" key="8">
    <source>
        <dbReference type="EMBL" id="KAF6462263.1"/>
    </source>
</evidence>
<dbReference type="InterPro" id="IPR036612">
    <property type="entry name" value="KH_dom_type_1_sf"/>
</dbReference>
<evidence type="ECO:0000256" key="2">
    <source>
        <dbReference type="ARBA" id="ARBA00004496"/>
    </source>
</evidence>
<dbReference type="AlphaFoldDB" id="A0A7J8GQG1"/>
<evidence type="ECO:0000256" key="4">
    <source>
        <dbReference type="ARBA" id="ARBA00022490"/>
    </source>
</evidence>
<sequence length="159" mass="18559">MGDGARPDDPEQNEWPRDQQEEFPIQEVAPFPQLPYRLRVKCFLKPSVLHVEACLLEKIFGPNRALLPTFEREFKVLVQMGEPDPEGKVEINITGRHWYPKRAKKMILNLAEKSRRKRYGEYMLKFMLSFQVQGCSGSLETMKYLERKIIRSSAFLSAP</sequence>
<accession>A0A7J8GQG1</accession>
<keyword evidence="4" id="KW-0963">Cytoplasm</keyword>